<evidence type="ECO:0000313" key="3">
    <source>
        <dbReference type="Proteomes" id="UP001220478"/>
    </source>
</evidence>
<keyword evidence="1" id="KW-1133">Transmembrane helix</keyword>
<proteinExistence type="predicted"/>
<keyword evidence="3" id="KW-1185">Reference proteome</keyword>
<sequence>MKIFDNPRRKYLILPALLIVVLGICLCYFRFGNKDTKNIQIPKEWVLFEGEKFTTDVVNPDGGYQDYVEIYKLDHLRSNEDVFAKIKAAKDSGTTDKNLDKYPLLHLKLVDKNIKMYHRYDCFVEYKDQQKQEYLGELLQADDALTDFVLFKQQDKQIIRMSKKWGKYQAFYIVVGGKIYLARPLG</sequence>
<feature type="transmembrane region" description="Helical" evidence="1">
    <location>
        <begin position="12"/>
        <end position="31"/>
    </location>
</feature>
<evidence type="ECO:0000256" key="1">
    <source>
        <dbReference type="SAM" id="Phobius"/>
    </source>
</evidence>
<name>A0ABY8C5E5_9FIRM</name>
<dbReference type="Proteomes" id="UP001220478">
    <property type="component" value="Chromosome"/>
</dbReference>
<accession>A0ABY8C5E5</accession>
<reference evidence="2 3" key="1">
    <citation type="submission" date="2023-02" db="EMBL/GenBank/DDBJ databases">
        <title>Novel Oscillospiraceae bacterial genomes.</title>
        <authorList>
            <person name="Srinivasan S."/>
            <person name="Austin M.N."/>
            <person name="Fiedler T.L."/>
            <person name="Strenk S.M."/>
            <person name="Agnew K.J."/>
            <person name="Nagana Gowda G.A."/>
            <person name="Raftery D."/>
            <person name="Beamer M.A."/>
            <person name="Achilles S.L."/>
            <person name="Wiesenfeld H.C."/>
            <person name="Fredricks D.N."/>
            <person name="Hillier S.L."/>
        </authorList>
    </citation>
    <scope>NUCLEOTIDE SEQUENCE [LARGE SCALE GENOMIC DNA]</scope>
    <source>
        <strain evidence="2 3">CHIC02 1186E3-8</strain>
    </source>
</reference>
<dbReference type="RefSeq" id="WP_315569689.1">
    <property type="nucleotide sequence ID" value="NZ_CP118866.1"/>
</dbReference>
<dbReference type="EMBL" id="CP118868">
    <property type="protein sequence ID" value="WEG35920.1"/>
    <property type="molecule type" value="Genomic_DNA"/>
</dbReference>
<protein>
    <submittedName>
        <fullName evidence="2">Uncharacterized protein</fullName>
    </submittedName>
</protein>
<gene>
    <name evidence="2" type="ORF">PYS61_01765</name>
</gene>
<keyword evidence="1" id="KW-0812">Transmembrane</keyword>
<organism evidence="2 3">
    <name type="scientific">Amygdalobacter indicium</name>
    <dbReference type="NCBI Taxonomy" id="3029272"/>
    <lineage>
        <taxon>Bacteria</taxon>
        <taxon>Bacillati</taxon>
        <taxon>Bacillota</taxon>
        <taxon>Clostridia</taxon>
        <taxon>Eubacteriales</taxon>
        <taxon>Oscillospiraceae</taxon>
        <taxon>Amygdalobacter</taxon>
    </lineage>
</organism>
<keyword evidence="1" id="KW-0472">Membrane</keyword>
<evidence type="ECO:0000313" key="2">
    <source>
        <dbReference type="EMBL" id="WEG35920.1"/>
    </source>
</evidence>